<dbReference type="EMBL" id="JBHFFA010000001">
    <property type="protein sequence ID" value="KAL2652268.1"/>
    <property type="molecule type" value="Genomic_DNA"/>
</dbReference>
<gene>
    <name evidence="3" type="ORF">R1flu_020396</name>
</gene>
<reference evidence="3 4" key="1">
    <citation type="submission" date="2024-09" db="EMBL/GenBank/DDBJ databases">
        <title>Chromosome-scale assembly of Riccia fluitans.</title>
        <authorList>
            <person name="Paukszto L."/>
            <person name="Sawicki J."/>
            <person name="Karawczyk K."/>
            <person name="Piernik-Szablinska J."/>
            <person name="Szczecinska M."/>
            <person name="Mazdziarz M."/>
        </authorList>
    </citation>
    <scope>NUCLEOTIDE SEQUENCE [LARGE SCALE GENOMIC DNA]</scope>
    <source>
        <strain evidence="3">Rf_01</strain>
        <tissue evidence="3">Aerial parts of the thallus</tissue>
    </source>
</reference>
<dbReference type="PANTHER" id="PTHR46996">
    <property type="entry name" value="OS05G0488500 PROTEIN"/>
    <property type="match status" value="1"/>
</dbReference>
<name>A0ABD1ZLD8_9MARC</name>
<feature type="transmembrane region" description="Helical" evidence="2">
    <location>
        <begin position="150"/>
        <end position="173"/>
    </location>
</feature>
<evidence type="ECO:0000256" key="1">
    <source>
        <dbReference type="SAM" id="MobiDB-lite"/>
    </source>
</evidence>
<dbReference type="Proteomes" id="UP001605036">
    <property type="component" value="Unassembled WGS sequence"/>
</dbReference>
<keyword evidence="4" id="KW-1185">Reference proteome</keyword>
<evidence type="ECO:0000313" key="4">
    <source>
        <dbReference type="Proteomes" id="UP001605036"/>
    </source>
</evidence>
<feature type="transmembrane region" description="Helical" evidence="2">
    <location>
        <begin position="107"/>
        <end position="130"/>
    </location>
</feature>
<comment type="caution">
    <text evidence="3">The sequence shown here is derived from an EMBL/GenBank/DDBJ whole genome shotgun (WGS) entry which is preliminary data.</text>
</comment>
<dbReference type="AlphaFoldDB" id="A0ABD1ZLD8"/>
<keyword evidence="2" id="KW-1133">Transmembrane helix</keyword>
<keyword evidence="2" id="KW-0812">Transmembrane</keyword>
<sequence length="302" mass="33292">MSVAGPGWTAFSMLGRGTRGDKGTKIARVSSLRQLFLAAIKLICERQQVSACGSSDRQLTCMANSLTDGEGNGQQRHQKHSPNQHSKEQHSLSYSVSPLLCDQSSAAALDIIILLLVLGACGFLFTPYFKYVAHEAAEVLPVTFLIIGEVIYQAPVAYAAGAIIMFLSLIGAWEIYQYKSRRCDNPYCRGLRKAVELDIQLQTEQCVKSGPLVAEELPWNEGLEIGQDQKAVKTAIGSTYQQQDFKVRIRLHYCWQPRDLQVLGDEETAMLVAVLNFEDVFREPGRLPLVCGFSSKTKDAGG</sequence>
<evidence type="ECO:0000256" key="2">
    <source>
        <dbReference type="SAM" id="Phobius"/>
    </source>
</evidence>
<protein>
    <submittedName>
        <fullName evidence="3">Uncharacterized protein</fullName>
    </submittedName>
</protein>
<feature type="region of interest" description="Disordered" evidence="1">
    <location>
        <begin position="68"/>
        <end position="87"/>
    </location>
</feature>
<evidence type="ECO:0000313" key="3">
    <source>
        <dbReference type="EMBL" id="KAL2652268.1"/>
    </source>
</evidence>
<accession>A0ABD1ZLD8</accession>
<proteinExistence type="predicted"/>
<organism evidence="3 4">
    <name type="scientific">Riccia fluitans</name>
    <dbReference type="NCBI Taxonomy" id="41844"/>
    <lineage>
        <taxon>Eukaryota</taxon>
        <taxon>Viridiplantae</taxon>
        <taxon>Streptophyta</taxon>
        <taxon>Embryophyta</taxon>
        <taxon>Marchantiophyta</taxon>
        <taxon>Marchantiopsida</taxon>
        <taxon>Marchantiidae</taxon>
        <taxon>Marchantiales</taxon>
        <taxon>Ricciaceae</taxon>
        <taxon>Riccia</taxon>
    </lineage>
</organism>
<dbReference type="PANTHER" id="PTHR46996:SF6">
    <property type="entry name" value="OS05G0488500 PROTEIN"/>
    <property type="match status" value="1"/>
</dbReference>
<keyword evidence="2" id="KW-0472">Membrane</keyword>